<reference evidence="3" key="5">
    <citation type="submission" date="2015-06" db="UniProtKB">
        <authorList>
            <consortium name="EnsemblFungi"/>
        </authorList>
    </citation>
    <scope>IDENTIFICATION</scope>
    <source>
        <strain evidence="3">ATCC 64411</strain>
    </source>
</reference>
<dbReference type="EnsemblFungi" id="MAPG_10748T0">
    <property type="protein sequence ID" value="MAPG_10748T0"/>
    <property type="gene ID" value="MAPG_10748"/>
</dbReference>
<dbReference type="AlphaFoldDB" id="A0A0C4EDF0"/>
<evidence type="ECO:0000313" key="2">
    <source>
        <dbReference type="EMBL" id="KLU91800.1"/>
    </source>
</evidence>
<evidence type="ECO:0000313" key="3">
    <source>
        <dbReference type="EnsemblFungi" id="MAPG_10748T0"/>
    </source>
</evidence>
<reference evidence="2" key="2">
    <citation type="submission" date="2010-05" db="EMBL/GenBank/DDBJ databases">
        <title>The Genome Sequence of Magnaporthe poae strain ATCC 64411.</title>
        <authorList>
            <consortium name="The Broad Institute Genome Sequencing Platform"/>
            <consortium name="Broad Institute Genome Sequencing Center for Infectious Disease"/>
            <person name="Ma L.-J."/>
            <person name="Dead R."/>
            <person name="Young S."/>
            <person name="Zeng Q."/>
            <person name="Koehrsen M."/>
            <person name="Alvarado L."/>
            <person name="Berlin A."/>
            <person name="Chapman S.B."/>
            <person name="Chen Z."/>
            <person name="Freedman E."/>
            <person name="Gellesch M."/>
            <person name="Goldberg J."/>
            <person name="Griggs A."/>
            <person name="Gujja S."/>
            <person name="Heilman E.R."/>
            <person name="Heiman D."/>
            <person name="Hepburn T."/>
            <person name="Howarth C."/>
            <person name="Jen D."/>
            <person name="Larson L."/>
            <person name="Mehta T."/>
            <person name="Neiman D."/>
            <person name="Pearson M."/>
            <person name="Roberts A."/>
            <person name="Saif S."/>
            <person name="Shea T."/>
            <person name="Shenoy N."/>
            <person name="Sisk P."/>
            <person name="Stolte C."/>
            <person name="Sykes S."/>
            <person name="Walk T."/>
            <person name="White J."/>
            <person name="Yandava C."/>
            <person name="Haas B."/>
            <person name="Nusbaum C."/>
            <person name="Birren B."/>
        </authorList>
    </citation>
    <scope>NUCLEOTIDE SEQUENCE</scope>
    <source>
        <strain evidence="2">ATCC 64411</strain>
    </source>
</reference>
<proteinExistence type="predicted"/>
<name>A0A0C4EDF0_MAGP6</name>
<accession>A0A0C4EDF0</accession>
<dbReference type="Proteomes" id="UP000011715">
    <property type="component" value="Unassembled WGS sequence"/>
</dbReference>
<sequence>MQAGRGGAKRKGGEGVGGLGHIPPLLPSFQLQKQVGIPTVPRSLSYTLPFLNADVFGNALRTAGLLPGLDNRTSITVLAPNNAAFGNSGLTGARLEQVLKEHILIGSFPAYTPLLKDGATYRTLAGSSVTVSLRDGVASIGGAQILAGDNIIVNGVVHTVNKLLTTTPSSTALPVPVPTTAATTAKPLFWQALAFTLVGTAVAARCRFL</sequence>
<reference evidence="2" key="3">
    <citation type="submission" date="2011-03" db="EMBL/GenBank/DDBJ databases">
        <title>Annotation of Magnaporthe poae ATCC 64411.</title>
        <authorList>
            <person name="Ma L.-J."/>
            <person name="Dead R."/>
            <person name="Young S.K."/>
            <person name="Zeng Q."/>
            <person name="Gargeya S."/>
            <person name="Fitzgerald M."/>
            <person name="Haas B."/>
            <person name="Abouelleil A."/>
            <person name="Alvarado L."/>
            <person name="Arachchi H.M."/>
            <person name="Berlin A."/>
            <person name="Brown A."/>
            <person name="Chapman S.B."/>
            <person name="Chen Z."/>
            <person name="Dunbar C."/>
            <person name="Freedman E."/>
            <person name="Gearin G."/>
            <person name="Gellesch M."/>
            <person name="Goldberg J."/>
            <person name="Griggs A."/>
            <person name="Gujja S."/>
            <person name="Heiman D."/>
            <person name="Howarth C."/>
            <person name="Larson L."/>
            <person name="Lui A."/>
            <person name="MacDonald P.J.P."/>
            <person name="Mehta T."/>
            <person name="Montmayeur A."/>
            <person name="Murphy C."/>
            <person name="Neiman D."/>
            <person name="Pearson M."/>
            <person name="Priest M."/>
            <person name="Roberts A."/>
            <person name="Saif S."/>
            <person name="Shea T."/>
            <person name="Shenoy N."/>
            <person name="Sisk P."/>
            <person name="Stolte C."/>
            <person name="Sykes S."/>
            <person name="Yandava C."/>
            <person name="Wortman J."/>
            <person name="Nusbaum C."/>
            <person name="Birren B."/>
        </authorList>
    </citation>
    <scope>NUCLEOTIDE SEQUENCE</scope>
    <source>
        <strain evidence="2">ATCC 64411</strain>
    </source>
</reference>
<keyword evidence="4" id="KW-1185">Reference proteome</keyword>
<dbReference type="VEuPathDB" id="FungiDB:MAPG_10748"/>
<dbReference type="InterPro" id="IPR050904">
    <property type="entry name" value="Adhesion/Biosynth-related"/>
</dbReference>
<dbReference type="PANTHER" id="PTHR10900">
    <property type="entry name" value="PERIOSTIN-RELATED"/>
    <property type="match status" value="1"/>
</dbReference>
<dbReference type="EMBL" id="GL876978">
    <property type="protein sequence ID" value="KLU91800.1"/>
    <property type="molecule type" value="Genomic_DNA"/>
</dbReference>
<dbReference type="SMART" id="SM00554">
    <property type="entry name" value="FAS1"/>
    <property type="match status" value="1"/>
</dbReference>
<dbReference type="EMBL" id="ADBL01002656">
    <property type="status" value="NOT_ANNOTATED_CDS"/>
    <property type="molecule type" value="Genomic_DNA"/>
</dbReference>
<organism evidence="3 4">
    <name type="scientific">Magnaporthiopsis poae (strain ATCC 64411 / 73-15)</name>
    <name type="common">Kentucky bluegrass fungus</name>
    <name type="synonym">Magnaporthe poae</name>
    <dbReference type="NCBI Taxonomy" id="644358"/>
    <lineage>
        <taxon>Eukaryota</taxon>
        <taxon>Fungi</taxon>
        <taxon>Dikarya</taxon>
        <taxon>Ascomycota</taxon>
        <taxon>Pezizomycotina</taxon>
        <taxon>Sordariomycetes</taxon>
        <taxon>Sordariomycetidae</taxon>
        <taxon>Magnaporthales</taxon>
        <taxon>Magnaporthaceae</taxon>
        <taxon>Magnaporthiopsis</taxon>
    </lineage>
</organism>
<gene>
    <name evidence="2" type="ORF">MAPG_10748</name>
</gene>
<evidence type="ECO:0000313" key="4">
    <source>
        <dbReference type="Proteomes" id="UP000011715"/>
    </source>
</evidence>
<dbReference type="SUPFAM" id="SSF82153">
    <property type="entry name" value="FAS1 domain"/>
    <property type="match status" value="1"/>
</dbReference>
<dbReference type="PROSITE" id="PS50213">
    <property type="entry name" value="FAS1"/>
    <property type="match status" value="1"/>
</dbReference>
<dbReference type="InterPro" id="IPR036378">
    <property type="entry name" value="FAS1_dom_sf"/>
</dbReference>
<dbReference type="Gene3D" id="2.30.180.10">
    <property type="entry name" value="FAS1 domain"/>
    <property type="match status" value="1"/>
</dbReference>
<reference evidence="3" key="4">
    <citation type="journal article" date="2015" name="G3 (Bethesda)">
        <title>Genome sequences of three phytopathogenic species of the Magnaporthaceae family of fungi.</title>
        <authorList>
            <person name="Okagaki L.H."/>
            <person name="Nunes C.C."/>
            <person name="Sailsbery J."/>
            <person name="Clay B."/>
            <person name="Brown D."/>
            <person name="John T."/>
            <person name="Oh Y."/>
            <person name="Young N."/>
            <person name="Fitzgerald M."/>
            <person name="Haas B.J."/>
            <person name="Zeng Q."/>
            <person name="Young S."/>
            <person name="Adiconis X."/>
            <person name="Fan L."/>
            <person name="Levin J.Z."/>
            <person name="Mitchell T.K."/>
            <person name="Okubara P.A."/>
            <person name="Farman M.L."/>
            <person name="Kohn L.M."/>
            <person name="Birren B."/>
            <person name="Ma L.-J."/>
            <person name="Dean R.A."/>
        </authorList>
    </citation>
    <scope>NUCLEOTIDE SEQUENCE</scope>
    <source>
        <strain evidence="3">ATCC 64411 / 73-15</strain>
    </source>
</reference>
<dbReference type="PANTHER" id="PTHR10900:SF77">
    <property type="entry name" value="FI19380P1"/>
    <property type="match status" value="1"/>
</dbReference>
<dbReference type="OrthoDB" id="286301at2759"/>
<feature type="domain" description="FAS1" evidence="1">
    <location>
        <begin position="40"/>
        <end position="164"/>
    </location>
</feature>
<protein>
    <recommendedName>
        <fullName evidence="1">FAS1 domain-containing protein</fullName>
    </recommendedName>
</protein>
<evidence type="ECO:0000259" key="1">
    <source>
        <dbReference type="PROSITE" id="PS50213"/>
    </source>
</evidence>
<dbReference type="Pfam" id="PF02469">
    <property type="entry name" value="Fasciclin"/>
    <property type="match status" value="1"/>
</dbReference>
<dbReference type="InterPro" id="IPR000782">
    <property type="entry name" value="FAS1_domain"/>
</dbReference>
<dbReference type="STRING" id="644358.A0A0C4EDF0"/>
<reference evidence="4" key="1">
    <citation type="submission" date="2010-05" db="EMBL/GenBank/DDBJ databases">
        <title>The genome sequence of Magnaporthe poae strain ATCC 64411.</title>
        <authorList>
            <person name="Ma L.-J."/>
            <person name="Dead R."/>
            <person name="Young S."/>
            <person name="Zeng Q."/>
            <person name="Koehrsen M."/>
            <person name="Alvarado L."/>
            <person name="Berlin A."/>
            <person name="Chapman S.B."/>
            <person name="Chen Z."/>
            <person name="Freedman E."/>
            <person name="Gellesch M."/>
            <person name="Goldberg J."/>
            <person name="Griggs A."/>
            <person name="Gujja S."/>
            <person name="Heilman E.R."/>
            <person name="Heiman D."/>
            <person name="Hepburn T."/>
            <person name="Howarth C."/>
            <person name="Jen D."/>
            <person name="Larson L."/>
            <person name="Mehta T."/>
            <person name="Neiman D."/>
            <person name="Pearson M."/>
            <person name="Roberts A."/>
            <person name="Saif S."/>
            <person name="Shea T."/>
            <person name="Shenoy N."/>
            <person name="Sisk P."/>
            <person name="Stolte C."/>
            <person name="Sykes S."/>
            <person name="Walk T."/>
            <person name="White J."/>
            <person name="Yandava C."/>
            <person name="Haas B."/>
            <person name="Nusbaum C."/>
            <person name="Birren B."/>
        </authorList>
    </citation>
    <scope>NUCLEOTIDE SEQUENCE [LARGE SCALE GENOMIC DNA]</scope>
    <source>
        <strain evidence="4">ATCC 64411 / 73-15</strain>
    </source>
</reference>